<evidence type="ECO:0000313" key="3">
    <source>
        <dbReference type="Proteomes" id="UP000617979"/>
    </source>
</evidence>
<dbReference type="RefSeq" id="WP_188430654.1">
    <property type="nucleotide sequence ID" value="NZ_BMEX01000003.1"/>
</dbReference>
<proteinExistence type="predicted"/>
<evidence type="ECO:0000256" key="1">
    <source>
        <dbReference type="SAM" id="Coils"/>
    </source>
</evidence>
<evidence type="ECO:0000313" key="2">
    <source>
        <dbReference type="EMBL" id="GGA39548.1"/>
    </source>
</evidence>
<sequence length="215" mass="24170">MISNRTLLHTLIAVFLSLGVGILLGGTGGHSWFEQREGVLLDKLEQRMDQLSQEQDRLRKNLQGREENLERLRGQNRVLLREAVKGRLKGCLVLVFGGSDREARRLGEAIRAAGGVIARPSAFPSLPDRFDAIVLLPDAAERNFHYPRLIRDVRMSYSGPVLIRQWGEETSRPVFGTDENRSFSLPGPYTGESLQTFEWIKLIQDATNRGKEASS</sequence>
<feature type="coiled-coil region" evidence="1">
    <location>
        <begin position="34"/>
        <end position="82"/>
    </location>
</feature>
<organism evidence="2 3">
    <name type="scientific">Kroppenstedtia guangzhouensis</name>
    <dbReference type="NCBI Taxonomy" id="1274356"/>
    <lineage>
        <taxon>Bacteria</taxon>
        <taxon>Bacillati</taxon>
        <taxon>Bacillota</taxon>
        <taxon>Bacilli</taxon>
        <taxon>Bacillales</taxon>
        <taxon>Thermoactinomycetaceae</taxon>
        <taxon>Kroppenstedtia</taxon>
    </lineage>
</organism>
<dbReference type="Pfam" id="PF11382">
    <property type="entry name" value="MctB"/>
    <property type="match status" value="1"/>
</dbReference>
<keyword evidence="1" id="KW-0175">Coiled coil</keyword>
<accession>A0ABQ1G9U0</accession>
<reference evidence="3" key="1">
    <citation type="journal article" date="2019" name="Int. J. Syst. Evol. Microbiol.">
        <title>The Global Catalogue of Microorganisms (GCM) 10K type strain sequencing project: providing services to taxonomists for standard genome sequencing and annotation.</title>
        <authorList>
            <consortium name="The Broad Institute Genomics Platform"/>
            <consortium name="The Broad Institute Genome Sequencing Center for Infectious Disease"/>
            <person name="Wu L."/>
            <person name="Ma J."/>
        </authorList>
    </citation>
    <scope>NUCLEOTIDE SEQUENCE [LARGE SCALE GENOMIC DNA]</scope>
    <source>
        <strain evidence="3">CGMCC 1.12404</strain>
    </source>
</reference>
<comment type="caution">
    <text evidence="2">The sequence shown here is derived from an EMBL/GenBank/DDBJ whole genome shotgun (WGS) entry which is preliminary data.</text>
</comment>
<dbReference type="Proteomes" id="UP000617979">
    <property type="component" value="Unassembled WGS sequence"/>
</dbReference>
<protein>
    <recommendedName>
        <fullName evidence="4">Copper transport outer membrane protein, MctB</fullName>
    </recommendedName>
</protein>
<gene>
    <name evidence="2" type="ORF">GCM10007416_10660</name>
</gene>
<evidence type="ECO:0008006" key="4">
    <source>
        <dbReference type="Google" id="ProtNLM"/>
    </source>
</evidence>
<keyword evidence="3" id="KW-1185">Reference proteome</keyword>
<name>A0ABQ1G9U0_9BACL</name>
<dbReference type="InterPro" id="IPR021522">
    <property type="entry name" value="MctB"/>
</dbReference>
<dbReference type="EMBL" id="BMEX01000003">
    <property type="protein sequence ID" value="GGA39548.1"/>
    <property type="molecule type" value="Genomic_DNA"/>
</dbReference>